<keyword evidence="5" id="KW-1185">Reference proteome</keyword>
<dbReference type="InterPro" id="IPR023997">
    <property type="entry name" value="TonB-dep_OMP_SusC/RagA_CS"/>
</dbReference>
<dbReference type="CDD" id="cd00198">
    <property type="entry name" value="vWFA"/>
    <property type="match status" value="1"/>
</dbReference>
<dbReference type="InterPro" id="IPR037066">
    <property type="entry name" value="Plug_dom_sf"/>
</dbReference>
<dbReference type="SUPFAM" id="SSF56935">
    <property type="entry name" value="Porins"/>
    <property type="match status" value="1"/>
</dbReference>
<dbReference type="InterPro" id="IPR039426">
    <property type="entry name" value="TonB-dep_rcpt-like"/>
</dbReference>
<comment type="similarity">
    <text evidence="1">Belongs to the TonB-dependent receptor family.</text>
</comment>
<keyword evidence="1" id="KW-1134">Transmembrane beta strand</keyword>
<evidence type="ECO:0000259" key="3">
    <source>
        <dbReference type="PROSITE" id="PS50234"/>
    </source>
</evidence>
<dbReference type="PROSITE" id="PS50234">
    <property type="entry name" value="VWFA"/>
    <property type="match status" value="1"/>
</dbReference>
<accession>A0ABU2YMN6</accession>
<dbReference type="Pfam" id="PF07715">
    <property type="entry name" value="Plug"/>
    <property type="match status" value="1"/>
</dbReference>
<organism evidence="4 5">
    <name type="scientific">Microcosmobacter mediterraneus</name>
    <dbReference type="NCBI Taxonomy" id="3075607"/>
    <lineage>
        <taxon>Bacteria</taxon>
        <taxon>Pseudomonadati</taxon>
        <taxon>Bacteroidota</taxon>
        <taxon>Flavobacteriia</taxon>
        <taxon>Flavobacteriales</taxon>
        <taxon>Flavobacteriaceae</taxon>
        <taxon>Microcosmobacter</taxon>
    </lineage>
</organism>
<dbReference type="InterPro" id="IPR036465">
    <property type="entry name" value="vWFA_dom_sf"/>
</dbReference>
<name>A0ABU2YMN6_9FLAO</name>
<dbReference type="SUPFAM" id="SSF53300">
    <property type="entry name" value="vWA-like"/>
    <property type="match status" value="1"/>
</dbReference>
<reference evidence="4 5" key="1">
    <citation type="submission" date="2023-09" db="EMBL/GenBank/DDBJ databases">
        <authorList>
            <person name="Rey-Velasco X."/>
        </authorList>
    </citation>
    <scope>NUCLEOTIDE SEQUENCE [LARGE SCALE GENOMIC DNA]</scope>
    <source>
        <strain evidence="4 5">W332</strain>
    </source>
</reference>
<feature type="chain" id="PRO_5046392904" evidence="2">
    <location>
        <begin position="21"/>
        <end position="585"/>
    </location>
</feature>
<dbReference type="Pfam" id="PF13715">
    <property type="entry name" value="CarbopepD_reg_2"/>
    <property type="match status" value="1"/>
</dbReference>
<dbReference type="SUPFAM" id="SSF49464">
    <property type="entry name" value="Carboxypeptidase regulatory domain-like"/>
    <property type="match status" value="1"/>
</dbReference>
<dbReference type="Gene3D" id="2.170.130.10">
    <property type="entry name" value="TonB-dependent receptor, plug domain"/>
    <property type="match status" value="1"/>
</dbReference>
<dbReference type="SMART" id="SM00327">
    <property type="entry name" value="VWA"/>
    <property type="match status" value="1"/>
</dbReference>
<evidence type="ECO:0000256" key="1">
    <source>
        <dbReference type="PROSITE-ProRule" id="PRU01360"/>
    </source>
</evidence>
<keyword evidence="1" id="KW-0998">Cell outer membrane</keyword>
<evidence type="ECO:0000313" key="5">
    <source>
        <dbReference type="Proteomes" id="UP001259492"/>
    </source>
</evidence>
<dbReference type="PANTHER" id="PTHR47763">
    <property type="entry name" value="ALPHA-PROTEIN KINASE VWKA"/>
    <property type="match status" value="1"/>
</dbReference>
<feature type="signal peptide" evidence="2">
    <location>
        <begin position="1"/>
        <end position="20"/>
    </location>
</feature>
<proteinExistence type="inferred from homology"/>
<protein>
    <submittedName>
        <fullName evidence="4">Carboxypeptidase-like regulatory domain-containing protein</fullName>
    </submittedName>
</protein>
<dbReference type="PANTHER" id="PTHR47763:SF1">
    <property type="entry name" value="DUF659 DOMAIN-CONTAINING PROTEIN"/>
    <property type="match status" value="1"/>
</dbReference>
<keyword evidence="1" id="KW-0813">Transport</keyword>
<dbReference type="Pfam" id="PF00092">
    <property type="entry name" value="VWA"/>
    <property type="match status" value="1"/>
</dbReference>
<keyword evidence="2" id="KW-0732">Signal</keyword>
<evidence type="ECO:0000256" key="2">
    <source>
        <dbReference type="SAM" id="SignalP"/>
    </source>
</evidence>
<keyword evidence="1" id="KW-0472">Membrane</keyword>
<dbReference type="InterPro" id="IPR008969">
    <property type="entry name" value="CarboxyPept-like_regulatory"/>
</dbReference>
<dbReference type="NCBIfam" id="TIGR04057">
    <property type="entry name" value="SusC_RagA_signa"/>
    <property type="match status" value="1"/>
</dbReference>
<dbReference type="EMBL" id="JAVRIA010000008">
    <property type="protein sequence ID" value="MDT0559430.1"/>
    <property type="molecule type" value="Genomic_DNA"/>
</dbReference>
<dbReference type="InterPro" id="IPR052969">
    <property type="entry name" value="Thr-specific_kinase-like"/>
</dbReference>
<dbReference type="InterPro" id="IPR012910">
    <property type="entry name" value="Plug_dom"/>
</dbReference>
<dbReference type="Gene3D" id="2.60.40.1120">
    <property type="entry name" value="Carboxypeptidase-like, regulatory domain"/>
    <property type="match status" value="1"/>
</dbReference>
<dbReference type="Proteomes" id="UP001259492">
    <property type="component" value="Unassembled WGS sequence"/>
</dbReference>
<sequence>MMKTILNFCLVVMLSLSGFSQEKTITGAVTSADDGLPLPGANVIIKGTTRGEQTDFDGKYSIKASAGEILVFSYVGFKNVEVLISASNIIDVSLEISEALDEVVVTGYKTRTKRKSSVSSVRVVSESIETRKSKGLVTTLSGSVKGLKIKSSEGAPGADTIVKLRGISSIFGTKRPLIILDGNPISESELKEMKPEKIKSIEILKDADSTAIYGNRGSNGVVVIKTKDYLTDDSSELVGKSEDIGQEYPHSLLTAAEINDLEKWEDWIIQLRKKQNKEIQKNWEFGLENKIDVSVKDNNDIPVNNAKVSLYNSELKKIMEVRTDVFGKAILFSDLHELCNDKFLYVQVLLNEKIVGKKITNNCNTLNFILDQEIIANDIDVMFTIDATGSMGDEMDYLKAELSNIFNRLDNSIEKKRLALTFYRDHGDEFVVRDFDFNSNIRDVQNILRSHKADGGGDYEEAVEKALAVSMSKSWNIDAKSKLLFLLLDAPPHFNEDNVKTIKVQISIAQSKGIKIIPIVASDANKDLEFLMRFFSVSTNGTYVFLTDDSGIGNEHLKPSTDDYKVEKLNDLIVRLIEKYSGVIS</sequence>
<comment type="caution">
    <text evidence="4">The sequence shown here is derived from an EMBL/GenBank/DDBJ whole genome shotgun (WGS) entry which is preliminary data.</text>
</comment>
<feature type="domain" description="VWFA" evidence="3">
    <location>
        <begin position="380"/>
        <end position="569"/>
    </location>
</feature>
<dbReference type="Gene3D" id="3.40.50.410">
    <property type="entry name" value="von Willebrand factor, type A domain"/>
    <property type="match status" value="1"/>
</dbReference>
<gene>
    <name evidence="4" type="ORF">RM697_12265</name>
</gene>
<comment type="subcellular location">
    <subcellularLocation>
        <location evidence="1">Cell outer membrane</location>
        <topology evidence="1">Multi-pass membrane protein</topology>
    </subcellularLocation>
</comment>
<dbReference type="InterPro" id="IPR002035">
    <property type="entry name" value="VWF_A"/>
</dbReference>
<dbReference type="PROSITE" id="PS52016">
    <property type="entry name" value="TONB_DEPENDENT_REC_3"/>
    <property type="match status" value="1"/>
</dbReference>
<evidence type="ECO:0000313" key="4">
    <source>
        <dbReference type="EMBL" id="MDT0559430.1"/>
    </source>
</evidence>
<dbReference type="RefSeq" id="WP_311428194.1">
    <property type="nucleotide sequence ID" value="NZ_JAVRIA010000008.1"/>
</dbReference>
<keyword evidence="1" id="KW-0812">Transmembrane</keyword>